<organism evidence="2">
    <name type="scientific">mine drainage metagenome</name>
    <dbReference type="NCBI Taxonomy" id="410659"/>
    <lineage>
        <taxon>unclassified sequences</taxon>
        <taxon>metagenomes</taxon>
        <taxon>ecological metagenomes</taxon>
    </lineage>
</organism>
<dbReference type="GO" id="GO:0019028">
    <property type="term" value="C:viral capsid"/>
    <property type="evidence" value="ECO:0007669"/>
    <property type="project" value="UniProtKB-KW"/>
</dbReference>
<comment type="caution">
    <text evidence="2">The sequence shown here is derived from an EMBL/GenBank/DDBJ whole genome shotgun (WGS) entry which is preliminary data.</text>
</comment>
<proteinExistence type="predicted"/>
<name>A0A1J5PGJ6_9ZZZZ</name>
<feature type="domain" description="Spore coat protein U/FanG" evidence="1">
    <location>
        <begin position="39"/>
        <end position="146"/>
    </location>
</feature>
<dbReference type="InterPro" id="IPR007893">
    <property type="entry name" value="Spore_coat_U/FanG"/>
</dbReference>
<reference evidence="2" key="1">
    <citation type="submission" date="2016-10" db="EMBL/GenBank/DDBJ databases">
        <title>Sequence of Gallionella enrichment culture.</title>
        <authorList>
            <person name="Poehlein A."/>
            <person name="Muehling M."/>
            <person name="Daniel R."/>
        </authorList>
    </citation>
    <scope>NUCLEOTIDE SEQUENCE</scope>
</reference>
<dbReference type="Pfam" id="PF05229">
    <property type="entry name" value="SCPU"/>
    <property type="match status" value="2"/>
</dbReference>
<dbReference type="SMART" id="SM00972">
    <property type="entry name" value="SCPU"/>
    <property type="match status" value="1"/>
</dbReference>
<gene>
    <name evidence="2" type="ORF">GALL_480570</name>
</gene>
<sequence length="273" mass="28080">MTWLAKTFLSTGLMLLALAAHATVTCGMSVADVQPIYTPGSNSNSTGSITLTCSRSANESSTTYWIGINTAHLVLTRQGGSQTLSYKVYKNASYSSQWGTTSSSGSKGTLTFNGPVASKTLTYYLRIPSSNAGQPAGLYDDMRTVTLRFSATSADLATATLQPVASIVAQCLISTPPGNLALNYTSFSATAASNSTSFAISCTKGTPYTVSLDATSGVVLGLTYQLQLSASSGTGSALPQTYAITGSIAPNQSGTCSMGSCTATATRTVLVSY</sequence>
<evidence type="ECO:0000259" key="1">
    <source>
        <dbReference type="Pfam" id="PF05229"/>
    </source>
</evidence>
<keyword evidence="2" id="KW-0946">Virion</keyword>
<dbReference type="AlphaFoldDB" id="A0A1J5PGJ6"/>
<keyword evidence="2" id="KW-0167">Capsid protein</keyword>
<accession>A0A1J5PGJ6</accession>
<protein>
    <submittedName>
        <fullName evidence="2">Spore coat protein U domain protein</fullName>
    </submittedName>
</protein>
<evidence type="ECO:0000313" key="2">
    <source>
        <dbReference type="EMBL" id="OIQ70330.1"/>
    </source>
</evidence>
<feature type="domain" description="Spore coat protein U/FanG" evidence="1">
    <location>
        <begin position="158"/>
        <end position="217"/>
    </location>
</feature>
<dbReference type="EMBL" id="MLJW01004257">
    <property type="protein sequence ID" value="OIQ70330.1"/>
    <property type="molecule type" value="Genomic_DNA"/>
</dbReference>